<dbReference type="SUPFAM" id="SSF55797">
    <property type="entry name" value="PR-1-like"/>
    <property type="match status" value="1"/>
</dbReference>
<evidence type="ECO:0000259" key="1">
    <source>
        <dbReference type="SMART" id="SM00198"/>
    </source>
</evidence>
<dbReference type="PANTHER" id="PTHR10334">
    <property type="entry name" value="CYSTEINE-RICH SECRETORY PROTEIN-RELATED"/>
    <property type="match status" value="1"/>
</dbReference>
<sequence length="73" mass="8466">MATKAVDMWVDEKQYYHHDSNTCDEGQVCRHYTEVVWRNSVFLGCTRVQCNNGRYVVSSNYVPPGNFIGQTPY</sequence>
<dbReference type="EMBL" id="CP133621">
    <property type="protein sequence ID" value="WMV51133.1"/>
    <property type="molecule type" value="Genomic_DNA"/>
</dbReference>
<feature type="domain" description="SCP" evidence="1">
    <location>
        <begin position="2"/>
        <end position="69"/>
    </location>
</feature>
<protein>
    <recommendedName>
        <fullName evidence="1">SCP domain-containing protein</fullName>
    </recommendedName>
</protein>
<evidence type="ECO:0000313" key="2">
    <source>
        <dbReference type="EMBL" id="WMV51133.1"/>
    </source>
</evidence>
<dbReference type="InterPro" id="IPR014044">
    <property type="entry name" value="CAP_dom"/>
</dbReference>
<dbReference type="InterPro" id="IPR035940">
    <property type="entry name" value="CAP_sf"/>
</dbReference>
<name>A0AAF0UTK6_SOLVR</name>
<dbReference type="PRINTS" id="PR00837">
    <property type="entry name" value="V5TPXLIKE"/>
</dbReference>
<dbReference type="Pfam" id="PF00188">
    <property type="entry name" value="CAP"/>
    <property type="match status" value="1"/>
</dbReference>
<evidence type="ECO:0000313" key="3">
    <source>
        <dbReference type="Proteomes" id="UP001234989"/>
    </source>
</evidence>
<proteinExistence type="predicted"/>
<organism evidence="2 3">
    <name type="scientific">Solanum verrucosum</name>
    <dbReference type="NCBI Taxonomy" id="315347"/>
    <lineage>
        <taxon>Eukaryota</taxon>
        <taxon>Viridiplantae</taxon>
        <taxon>Streptophyta</taxon>
        <taxon>Embryophyta</taxon>
        <taxon>Tracheophyta</taxon>
        <taxon>Spermatophyta</taxon>
        <taxon>Magnoliopsida</taxon>
        <taxon>eudicotyledons</taxon>
        <taxon>Gunneridae</taxon>
        <taxon>Pentapetalae</taxon>
        <taxon>asterids</taxon>
        <taxon>lamiids</taxon>
        <taxon>Solanales</taxon>
        <taxon>Solanaceae</taxon>
        <taxon>Solanoideae</taxon>
        <taxon>Solaneae</taxon>
        <taxon>Solanum</taxon>
    </lineage>
</organism>
<reference evidence="2" key="1">
    <citation type="submission" date="2023-08" db="EMBL/GenBank/DDBJ databases">
        <title>A de novo genome assembly of Solanum verrucosum Schlechtendal, a Mexican diploid species geographically isolated from the other diploid A-genome species in potato relatives.</title>
        <authorList>
            <person name="Hosaka K."/>
        </authorList>
    </citation>
    <scope>NUCLEOTIDE SEQUENCE</scope>
    <source>
        <tissue evidence="2">Young leaves</tissue>
    </source>
</reference>
<keyword evidence="3" id="KW-1185">Reference proteome</keyword>
<dbReference type="Proteomes" id="UP001234989">
    <property type="component" value="Chromosome 10"/>
</dbReference>
<dbReference type="InterPro" id="IPR001283">
    <property type="entry name" value="CRISP-related"/>
</dbReference>
<dbReference type="Gene3D" id="3.40.33.10">
    <property type="entry name" value="CAP"/>
    <property type="match status" value="1"/>
</dbReference>
<dbReference type="AlphaFoldDB" id="A0AAF0UTK6"/>
<accession>A0AAF0UTK6</accession>
<gene>
    <name evidence="2" type="ORF">MTR67_044518</name>
</gene>
<dbReference type="SMART" id="SM00198">
    <property type="entry name" value="SCP"/>
    <property type="match status" value="1"/>
</dbReference>